<feature type="non-terminal residue" evidence="2">
    <location>
        <position position="186"/>
    </location>
</feature>
<feature type="domain" description="SAC" evidence="1">
    <location>
        <begin position="22"/>
        <end position="167"/>
    </location>
</feature>
<accession>V8NQJ3</accession>
<protein>
    <submittedName>
        <fullName evidence="2">Phosphatidylinositide phosphatase SAC2</fullName>
    </submittedName>
</protein>
<dbReference type="GO" id="GO:0005769">
    <property type="term" value="C:early endosome"/>
    <property type="evidence" value="ECO:0007669"/>
    <property type="project" value="TreeGrafter"/>
</dbReference>
<dbReference type="Proteomes" id="UP000018936">
    <property type="component" value="Unassembled WGS sequence"/>
</dbReference>
<organism evidence="2 3">
    <name type="scientific">Ophiophagus hannah</name>
    <name type="common">King cobra</name>
    <name type="synonym">Naja hannah</name>
    <dbReference type="NCBI Taxonomy" id="8665"/>
    <lineage>
        <taxon>Eukaryota</taxon>
        <taxon>Metazoa</taxon>
        <taxon>Chordata</taxon>
        <taxon>Craniata</taxon>
        <taxon>Vertebrata</taxon>
        <taxon>Euteleostomi</taxon>
        <taxon>Lepidosauria</taxon>
        <taxon>Squamata</taxon>
        <taxon>Bifurcata</taxon>
        <taxon>Unidentata</taxon>
        <taxon>Episquamata</taxon>
        <taxon>Toxicofera</taxon>
        <taxon>Serpentes</taxon>
        <taxon>Colubroidea</taxon>
        <taxon>Elapidae</taxon>
        <taxon>Elapinae</taxon>
        <taxon>Ophiophagus</taxon>
    </lineage>
</organism>
<dbReference type="EMBL" id="AZIM01002340">
    <property type="protein sequence ID" value="ETE64236.1"/>
    <property type="molecule type" value="Genomic_DNA"/>
</dbReference>
<dbReference type="PANTHER" id="PTHR45662:SF8">
    <property type="entry name" value="PHOSPHATIDYLINOSITIDE PHOSPHATASE SAC2"/>
    <property type="match status" value="1"/>
</dbReference>
<sequence>SSSAATDLLLAWNPICLGLIEGIIGKIQLHTDLPWWLLLIRQKVVVGKLPGDHDVCKITKIVAIPLSEAEPQDLDLEPCKKHHFGIYKTEKITQSPDDSKFLLRTFTQIKTNVSSSNKKKVKESKEKERLERRLLEELFKMFMDADSFYYSLTYDLTNSVQRQSACEKTNLPLWKKKIPIEQFTGY</sequence>
<evidence type="ECO:0000259" key="1">
    <source>
        <dbReference type="Pfam" id="PF02383"/>
    </source>
</evidence>
<gene>
    <name evidence="2" type="primary">INPP5F</name>
    <name evidence="2" type="ORF">L345_09998</name>
</gene>
<dbReference type="GO" id="GO:0045334">
    <property type="term" value="C:clathrin-coated endocytic vesicle"/>
    <property type="evidence" value="ECO:0007669"/>
    <property type="project" value="TreeGrafter"/>
</dbReference>
<feature type="non-terminal residue" evidence="2">
    <location>
        <position position="1"/>
    </location>
</feature>
<comment type="caution">
    <text evidence="2">The sequence shown here is derived from an EMBL/GenBank/DDBJ whole genome shotgun (WGS) entry which is preliminary data.</text>
</comment>
<dbReference type="GO" id="GO:0043812">
    <property type="term" value="F:phosphatidylinositol-4-phosphate phosphatase activity"/>
    <property type="evidence" value="ECO:0007669"/>
    <property type="project" value="TreeGrafter"/>
</dbReference>
<dbReference type="InterPro" id="IPR002013">
    <property type="entry name" value="SAC_dom"/>
</dbReference>
<proteinExistence type="predicted"/>
<dbReference type="Pfam" id="PF02383">
    <property type="entry name" value="Syja_N"/>
    <property type="match status" value="1"/>
</dbReference>
<dbReference type="GO" id="GO:2001135">
    <property type="term" value="P:regulation of endocytic recycling"/>
    <property type="evidence" value="ECO:0007669"/>
    <property type="project" value="TreeGrafter"/>
</dbReference>
<evidence type="ECO:0000313" key="3">
    <source>
        <dbReference type="Proteomes" id="UP000018936"/>
    </source>
</evidence>
<reference evidence="2 3" key="1">
    <citation type="journal article" date="2013" name="Proc. Natl. Acad. Sci. U.S.A.">
        <title>The king cobra genome reveals dynamic gene evolution and adaptation in the snake venom system.</title>
        <authorList>
            <person name="Vonk F.J."/>
            <person name="Casewell N.R."/>
            <person name="Henkel C.V."/>
            <person name="Heimberg A.M."/>
            <person name="Jansen H.J."/>
            <person name="McCleary R.J."/>
            <person name="Kerkkamp H.M."/>
            <person name="Vos R.A."/>
            <person name="Guerreiro I."/>
            <person name="Calvete J.J."/>
            <person name="Wuster W."/>
            <person name="Woods A.E."/>
            <person name="Logan J.M."/>
            <person name="Harrison R.A."/>
            <person name="Castoe T.A."/>
            <person name="de Koning A.P."/>
            <person name="Pollock D.D."/>
            <person name="Yandell M."/>
            <person name="Calderon D."/>
            <person name="Renjifo C."/>
            <person name="Currier R.B."/>
            <person name="Salgado D."/>
            <person name="Pla D."/>
            <person name="Sanz L."/>
            <person name="Hyder A.S."/>
            <person name="Ribeiro J.M."/>
            <person name="Arntzen J.W."/>
            <person name="van den Thillart G.E."/>
            <person name="Boetzer M."/>
            <person name="Pirovano W."/>
            <person name="Dirks R.P."/>
            <person name="Spaink H.P."/>
            <person name="Duboule D."/>
            <person name="McGlinn E."/>
            <person name="Kini R.M."/>
            <person name="Richardson M.K."/>
        </authorList>
    </citation>
    <scope>NUCLEOTIDE SEQUENCE</scope>
    <source>
        <tissue evidence="2">Blood</tissue>
    </source>
</reference>
<dbReference type="AlphaFoldDB" id="V8NQJ3"/>
<dbReference type="OrthoDB" id="405996at2759"/>
<keyword evidence="3" id="KW-1185">Reference proteome</keyword>
<dbReference type="PANTHER" id="PTHR45662">
    <property type="entry name" value="PHOSPHATIDYLINOSITIDE PHOSPHATASE SAC1"/>
    <property type="match status" value="1"/>
</dbReference>
<evidence type="ECO:0000313" key="2">
    <source>
        <dbReference type="EMBL" id="ETE64236.1"/>
    </source>
</evidence>
<name>V8NQJ3_OPHHA</name>
<dbReference type="GO" id="GO:0046856">
    <property type="term" value="P:phosphatidylinositol dephosphorylation"/>
    <property type="evidence" value="ECO:0007669"/>
    <property type="project" value="TreeGrafter"/>
</dbReference>